<sequence>MSKAKSIYGIFSAVARLSEMINSDVKLYNYYNIFNDEIKYEILKSNLFKLDLHPDQKAFSLFHVYLLARKNNEKLSVLLDYLNKVLEYDCENDKYRLHIIDCLLQFKELNKAEDTLSDYLKNREKEILETFFLHGWDGIVFYSMFDAYFFKENYKYPNIFFMSRQILKNGFGAEYHIKQHLSWKIGEALVCCKTAKSYMLLPFNLTKIILQWKKNRKEINSKLLLSEYKDYYKVDKIKNYFTYQLGSLVVCLFKNWYKGEIFKFPFKIYFLLKKIKKRG</sequence>
<name>A0A0S2CH43_CAMJU</name>
<dbReference type="EMBL" id="KT893438">
    <property type="protein sequence ID" value="ALN44166.1"/>
    <property type="molecule type" value="Genomic_DNA"/>
</dbReference>
<evidence type="ECO:0008006" key="2">
    <source>
        <dbReference type="Google" id="ProtNLM"/>
    </source>
</evidence>
<accession>A0A0S2CH43</accession>
<reference evidence="1" key="1">
    <citation type="journal article" date="2015" name="PLoS ONE">
        <title>Updated Campylobacter jejuni Capsule PCR Multiplex Typing System and Its Application to Clinical Isolates from South and Southeast Asia.</title>
        <authorList>
            <person name="Poly F."/>
            <person name="Serichantalergs O."/>
            <person name="Kuroiwa J."/>
            <person name="Pootong P."/>
            <person name="Mason C."/>
            <person name="Guerry P."/>
            <person name="Parker C.T."/>
        </authorList>
    </citation>
    <scope>NUCLEOTIDE SEQUENCE</scope>
    <source>
        <strain evidence="1">RM3440</strain>
    </source>
</reference>
<evidence type="ECO:0000313" key="1">
    <source>
        <dbReference type="EMBL" id="ALN44166.1"/>
    </source>
</evidence>
<proteinExistence type="predicted"/>
<gene>
    <name evidence="1" type="ORF">HS63.22</name>
</gene>
<dbReference type="AlphaFoldDB" id="A0A0S2CH43"/>
<protein>
    <recommendedName>
        <fullName evidence="2">Glycosyltransferase family 2 protein</fullName>
    </recommendedName>
</protein>
<organism evidence="1">
    <name type="scientific">Campylobacter jejuni subsp. jejuni</name>
    <dbReference type="NCBI Taxonomy" id="32022"/>
    <lineage>
        <taxon>Bacteria</taxon>
        <taxon>Pseudomonadati</taxon>
        <taxon>Campylobacterota</taxon>
        <taxon>Epsilonproteobacteria</taxon>
        <taxon>Campylobacterales</taxon>
        <taxon>Campylobacteraceae</taxon>
        <taxon>Campylobacter</taxon>
    </lineage>
</organism>